<accession>M0NB64</accession>
<dbReference type="AlphaFoldDB" id="M0NB64"/>
<keyword evidence="1" id="KW-1133">Transmembrane helix</keyword>
<organism evidence="2 3">
    <name type="scientific">Halococcus salifodinae DSM 8989</name>
    <dbReference type="NCBI Taxonomy" id="1227456"/>
    <lineage>
        <taxon>Archaea</taxon>
        <taxon>Methanobacteriati</taxon>
        <taxon>Methanobacteriota</taxon>
        <taxon>Stenosarchaea group</taxon>
        <taxon>Halobacteria</taxon>
        <taxon>Halobacteriales</taxon>
        <taxon>Halococcaceae</taxon>
        <taxon>Halococcus</taxon>
    </lineage>
</organism>
<protein>
    <submittedName>
        <fullName evidence="2">Uncharacterized protein</fullName>
    </submittedName>
</protein>
<gene>
    <name evidence="2" type="ORF">C450_03427</name>
</gene>
<reference evidence="2 3" key="1">
    <citation type="journal article" date="2014" name="PLoS Genet.">
        <title>Phylogenetically driven sequencing of extremely halophilic archaea reveals strategies for static and dynamic osmo-response.</title>
        <authorList>
            <person name="Becker E.A."/>
            <person name="Seitzer P.M."/>
            <person name="Tritt A."/>
            <person name="Larsen D."/>
            <person name="Krusor M."/>
            <person name="Yao A.I."/>
            <person name="Wu D."/>
            <person name="Madern D."/>
            <person name="Eisen J.A."/>
            <person name="Darling A.E."/>
            <person name="Facciotti M.T."/>
        </authorList>
    </citation>
    <scope>NUCLEOTIDE SEQUENCE [LARGE SCALE GENOMIC DNA]</scope>
    <source>
        <strain evidence="2 3">DSM 8989</strain>
    </source>
</reference>
<sequence>MICENTSPMRTEVGGFCDMLLAVSSLSIVGVGLLSYATIGGPEYISSAEMVFYAVIGTLLLSTRFSERVQRHVRSVRQNRYIQTAMAIFLFAIAGFLFVIGGHLIVLLFGVAFAVAGIEAVYNMYRYGGSADNVPIPE</sequence>
<proteinExistence type="predicted"/>
<name>M0NB64_9EURY</name>
<feature type="transmembrane region" description="Helical" evidence="1">
    <location>
        <begin position="44"/>
        <end position="61"/>
    </location>
</feature>
<comment type="caution">
    <text evidence="2">The sequence shown here is derived from an EMBL/GenBank/DDBJ whole genome shotgun (WGS) entry which is preliminary data.</text>
</comment>
<feature type="transmembrane region" description="Helical" evidence="1">
    <location>
        <begin position="81"/>
        <end position="100"/>
    </location>
</feature>
<dbReference type="EMBL" id="AOME01000015">
    <property type="protein sequence ID" value="EMA55086.1"/>
    <property type="molecule type" value="Genomic_DNA"/>
</dbReference>
<keyword evidence="1" id="KW-0472">Membrane</keyword>
<evidence type="ECO:0000256" key="1">
    <source>
        <dbReference type="SAM" id="Phobius"/>
    </source>
</evidence>
<evidence type="ECO:0000313" key="3">
    <source>
        <dbReference type="Proteomes" id="UP000011625"/>
    </source>
</evidence>
<dbReference type="PATRIC" id="fig|1227456.3.peg.715"/>
<dbReference type="Proteomes" id="UP000011625">
    <property type="component" value="Unassembled WGS sequence"/>
</dbReference>
<keyword evidence="1" id="KW-0812">Transmembrane</keyword>
<feature type="transmembrane region" description="Helical" evidence="1">
    <location>
        <begin position="20"/>
        <end position="38"/>
    </location>
</feature>
<dbReference type="STRING" id="1227456.C450_03427"/>
<keyword evidence="3" id="KW-1185">Reference proteome</keyword>
<evidence type="ECO:0000313" key="2">
    <source>
        <dbReference type="EMBL" id="EMA55086.1"/>
    </source>
</evidence>